<evidence type="ECO:0000256" key="9">
    <source>
        <dbReference type="ARBA" id="ARBA00023200"/>
    </source>
</evidence>
<comment type="subcellular location">
    <subcellularLocation>
        <location evidence="1">Host cytoplasm</location>
    </subcellularLocation>
    <subcellularLocation>
        <location evidence="2">Virion</location>
    </subcellularLocation>
</comment>
<dbReference type="EMBL" id="OK128265">
    <property type="protein sequence ID" value="USN25211.1"/>
    <property type="molecule type" value="Viral_cRNA"/>
</dbReference>
<evidence type="ECO:0000256" key="11">
    <source>
        <dbReference type="ARBA" id="ARBA00033344"/>
    </source>
</evidence>
<evidence type="ECO:0000256" key="2">
    <source>
        <dbReference type="ARBA" id="ARBA00004328"/>
    </source>
</evidence>
<dbReference type="GO" id="GO:0003723">
    <property type="term" value="F:RNA binding"/>
    <property type="evidence" value="ECO:0007669"/>
    <property type="project" value="UniProtKB-KW"/>
</dbReference>
<organism evidence="14 15">
    <name type="scientific">Haemaphysalis bancrofti rhabdovirus</name>
    <dbReference type="NCBI Taxonomy" id="2954867"/>
    <lineage>
        <taxon>Viruses</taxon>
        <taxon>Riboviria</taxon>
        <taxon>Orthornavirae</taxon>
        <taxon>Negarnaviricota</taxon>
        <taxon>Haploviricotina</taxon>
        <taxon>Monjiviricetes</taxon>
        <taxon>Mononegavirales</taxon>
        <taxon>Rhabdoviridae</taxon>
    </lineage>
</organism>
<keyword evidence="5" id="KW-0167">Capsid protein</keyword>
<keyword evidence="4" id="KW-1139">Helical capsid protein</keyword>
<evidence type="ECO:0000256" key="7">
    <source>
        <dbReference type="ARBA" id="ARBA00022884"/>
    </source>
</evidence>
<feature type="region of interest" description="Disordered" evidence="12">
    <location>
        <begin position="43"/>
        <end position="62"/>
    </location>
</feature>
<dbReference type="InterPro" id="IPR023330">
    <property type="entry name" value="Rhabdovirus_ncapsid_N"/>
</dbReference>
<evidence type="ECO:0000256" key="10">
    <source>
        <dbReference type="ARBA" id="ARBA00023274"/>
    </source>
</evidence>
<dbReference type="Pfam" id="PF00945">
    <property type="entry name" value="Rhabdo_ncap"/>
    <property type="match status" value="1"/>
</dbReference>
<accession>A0AAE9LV68</accession>
<keyword evidence="10" id="KW-0687">Ribonucleoprotein</keyword>
<evidence type="ECO:0000256" key="12">
    <source>
        <dbReference type="SAM" id="MobiDB-lite"/>
    </source>
</evidence>
<evidence type="ECO:0000256" key="4">
    <source>
        <dbReference type="ARBA" id="ARBA00022497"/>
    </source>
</evidence>
<evidence type="ECO:0000313" key="14">
    <source>
        <dbReference type="EMBL" id="USN25211.1"/>
    </source>
</evidence>
<name>A0AAE9LV68_9RHAB</name>
<dbReference type="Gene3D" id="1.10.3570.10">
    <property type="entry name" value="Rhabdovirus nucleocapsid protein like domain"/>
    <property type="match status" value="1"/>
</dbReference>
<evidence type="ECO:0000259" key="13">
    <source>
        <dbReference type="Pfam" id="PF00945"/>
    </source>
</evidence>
<proteinExistence type="predicted"/>
<evidence type="ECO:0000256" key="1">
    <source>
        <dbReference type="ARBA" id="ARBA00004192"/>
    </source>
</evidence>
<dbReference type="SUPFAM" id="SSF140809">
    <property type="entry name" value="Rhabdovirus nucleoprotein-like"/>
    <property type="match status" value="1"/>
</dbReference>
<gene>
    <name evidence="14" type="primary">N</name>
</gene>
<keyword evidence="7" id="KW-0694">RNA-binding</keyword>
<dbReference type="Proteomes" id="UP001253272">
    <property type="component" value="Segment"/>
</dbReference>
<keyword evidence="15" id="KW-1185">Reference proteome</keyword>
<reference evidence="14" key="1">
    <citation type="submission" date="2021-09" db="EMBL/GenBank/DDBJ databases">
        <authorList>
            <person name="Gofton A.W."/>
        </authorList>
    </citation>
    <scope>NUCLEOTIDE SEQUENCE</scope>
    <source>
        <strain evidence="14">K23</strain>
    </source>
</reference>
<sequence>MKLEATSTPSRMAARRRKAGSTPACDGKSFYSYNREGTTQHTLQMASTDTEPVSPQSWFTENPGKKPTVLLTPVRLGDNEDQVLNELSHYLMADSGTIINVNALIQFLTIMMKRISTKCDVDWESYNIKIGKEGQTVCAADIVDIKTAEVEAVTYTWTDQTLFTPIQCLGHWVVLYRLGVTQDRADDKYKNDVITRASGVLKRAPFKCERIKLSAGMESSVAITGDPNVRACIAAIDMFFNRFPDHPWSALQIGTLVSYRRDCGILNDLSLIFDQKAIPYESVLEWFWMSEYADEMTRIYADPREEIRDSTSYYNYMSDLGLTTRSPSSISANPHLHLFICSFHALSGEERGRNARVVGRVDKNPIIVNAAYMNFAVGKRPGFKRKVFLTDAEAKKAREDDLAAEELAALSGIATTVKAADPATIPTSTSGKEWYTFALALGGLHPDIHMRLQQRTADWKKDRDGSVGRLLHDYFKEPPMIRVPSTEPGEDQLGGEA</sequence>
<dbReference type="GO" id="GO:0030430">
    <property type="term" value="C:host cell cytoplasm"/>
    <property type="evidence" value="ECO:0007669"/>
    <property type="project" value="UniProtKB-SubCell"/>
</dbReference>
<feature type="compositionally biased region" description="Polar residues" evidence="12">
    <location>
        <begin position="1"/>
        <end position="10"/>
    </location>
</feature>
<dbReference type="GO" id="GO:0019029">
    <property type="term" value="C:helical viral capsid"/>
    <property type="evidence" value="ECO:0007669"/>
    <property type="project" value="UniProtKB-KW"/>
</dbReference>
<evidence type="ECO:0000256" key="5">
    <source>
        <dbReference type="ARBA" id="ARBA00022561"/>
    </source>
</evidence>
<feature type="region of interest" description="Disordered" evidence="12">
    <location>
        <begin position="1"/>
        <end position="26"/>
    </location>
</feature>
<keyword evidence="9" id="KW-1035">Host cytoplasm</keyword>
<evidence type="ECO:0000256" key="6">
    <source>
        <dbReference type="ARBA" id="ARBA00022844"/>
    </source>
</evidence>
<feature type="compositionally biased region" description="Polar residues" evidence="12">
    <location>
        <begin position="43"/>
        <end position="60"/>
    </location>
</feature>
<evidence type="ECO:0000256" key="8">
    <source>
        <dbReference type="ARBA" id="ARBA00023086"/>
    </source>
</evidence>
<dbReference type="GO" id="GO:1990904">
    <property type="term" value="C:ribonucleoprotein complex"/>
    <property type="evidence" value="ECO:0007669"/>
    <property type="project" value="UniProtKB-KW"/>
</dbReference>
<evidence type="ECO:0000313" key="15">
    <source>
        <dbReference type="Proteomes" id="UP001253272"/>
    </source>
</evidence>
<dbReference type="InterPro" id="IPR000448">
    <property type="entry name" value="Rhabdo_ncapsid"/>
</dbReference>
<feature type="domain" description="Rhabdovirus nucleocapsid" evidence="13">
    <location>
        <begin position="55"/>
        <end position="412"/>
    </location>
</feature>
<keyword evidence="6" id="KW-0946">Virion</keyword>
<dbReference type="InterPro" id="IPR023331">
    <property type="entry name" value="Rhabdovirus_ncapsid_C"/>
</dbReference>
<evidence type="ECO:0000256" key="3">
    <source>
        <dbReference type="ARBA" id="ARBA00014389"/>
    </source>
</evidence>
<dbReference type="GO" id="GO:0019013">
    <property type="term" value="C:viral nucleocapsid"/>
    <property type="evidence" value="ECO:0007669"/>
    <property type="project" value="UniProtKB-KW"/>
</dbReference>
<keyword evidence="8 14" id="KW-0543">Viral nucleoprotein</keyword>
<protein>
    <recommendedName>
        <fullName evidence="3">Nucleoprotein</fullName>
    </recommendedName>
    <alternativeName>
        <fullName evidence="11">Nucleocapsid protein</fullName>
    </alternativeName>
</protein>
<dbReference type="InterPro" id="IPR035961">
    <property type="entry name" value="Rhabdovirus_nucleoprotein-like"/>
</dbReference>
<dbReference type="Gene3D" id="1.10.3610.10">
    <property type="entry name" value="Nucleoprotein"/>
    <property type="match status" value="1"/>
</dbReference>